<dbReference type="NCBIfam" id="NF038403">
    <property type="entry name" value="perm_prefix_1"/>
    <property type="match status" value="1"/>
</dbReference>
<keyword evidence="1" id="KW-0472">Membrane</keyword>
<feature type="transmembrane region" description="Helical" evidence="1">
    <location>
        <begin position="85"/>
        <end position="104"/>
    </location>
</feature>
<sequence>MRGCEDVRVADRLRELDDRLRGPARLKAELMVELRDALDDAAEAYREGGLSAAEAERRAVAEFGAPAQLVPAYQAELAAAALRGLSLRAFAVAVALLVAGDLTWRGSSWSAGPRPPAGYQLLSASVNWIWLAVAGFALAGLALGVGAARRGRAGVPVAGRLLGLGLTGALLLGAVVGVALFAWSVELWDAALTWPPMIIGAVVVGAGYFSLARAARCWLRAAH</sequence>
<feature type="transmembrane region" description="Helical" evidence="1">
    <location>
        <begin position="128"/>
        <end position="149"/>
    </location>
</feature>
<keyword evidence="1" id="KW-0812">Transmembrane</keyword>
<evidence type="ECO:0000313" key="2">
    <source>
        <dbReference type="EMBL" id="SCF43649.1"/>
    </source>
</evidence>
<protein>
    <submittedName>
        <fullName evidence="2">Uncharacterized protein</fullName>
    </submittedName>
</protein>
<organism evidence="2 3">
    <name type="scientific">Micromonospora purpureochromogenes</name>
    <dbReference type="NCBI Taxonomy" id="47872"/>
    <lineage>
        <taxon>Bacteria</taxon>
        <taxon>Bacillati</taxon>
        <taxon>Actinomycetota</taxon>
        <taxon>Actinomycetes</taxon>
        <taxon>Micromonosporales</taxon>
        <taxon>Micromonosporaceae</taxon>
        <taxon>Micromonospora</taxon>
    </lineage>
</organism>
<feature type="transmembrane region" description="Helical" evidence="1">
    <location>
        <begin position="161"/>
        <end position="185"/>
    </location>
</feature>
<name>A0A1C5AER5_9ACTN</name>
<feature type="transmembrane region" description="Helical" evidence="1">
    <location>
        <begin position="191"/>
        <end position="211"/>
    </location>
</feature>
<reference evidence="2 3" key="1">
    <citation type="submission" date="2016-06" db="EMBL/GenBank/DDBJ databases">
        <authorList>
            <person name="Kjaerup R.B."/>
            <person name="Dalgaard T.S."/>
            <person name="Juul-Madsen H.R."/>
        </authorList>
    </citation>
    <scope>NUCLEOTIDE SEQUENCE [LARGE SCALE GENOMIC DNA]</scope>
    <source>
        <strain evidence="2 3">DSM 43821</strain>
    </source>
</reference>
<dbReference type="RefSeq" id="WP_088964022.1">
    <property type="nucleotide sequence ID" value="NZ_LT607410.1"/>
</dbReference>
<accession>A0A1C5AER5</accession>
<keyword evidence="1" id="KW-1133">Transmembrane helix</keyword>
<gene>
    <name evidence="2" type="ORF">GA0074696_5859</name>
</gene>
<dbReference type="AlphaFoldDB" id="A0A1C5AER5"/>
<proteinExistence type="predicted"/>
<dbReference type="Proteomes" id="UP000198228">
    <property type="component" value="Chromosome I"/>
</dbReference>
<evidence type="ECO:0000256" key="1">
    <source>
        <dbReference type="SAM" id="Phobius"/>
    </source>
</evidence>
<dbReference type="EMBL" id="LT607410">
    <property type="protein sequence ID" value="SCF43649.1"/>
    <property type="molecule type" value="Genomic_DNA"/>
</dbReference>
<dbReference type="InterPro" id="IPR047928">
    <property type="entry name" value="Perm_prefix_1"/>
</dbReference>
<evidence type="ECO:0000313" key="3">
    <source>
        <dbReference type="Proteomes" id="UP000198228"/>
    </source>
</evidence>